<protein>
    <submittedName>
        <fullName evidence="1">Uncharacterized protein</fullName>
    </submittedName>
</protein>
<dbReference type="EMBL" id="AZBU02000001">
    <property type="protein sequence ID" value="TMS34820.1"/>
    <property type="molecule type" value="Genomic_DNA"/>
</dbReference>
<gene>
    <name evidence="1" type="ORF">L596_002334</name>
</gene>
<dbReference type="Proteomes" id="UP000298663">
    <property type="component" value="Unassembled WGS sequence"/>
</dbReference>
<accession>A0A4U8UNV5</accession>
<organism evidence="1 2">
    <name type="scientific">Steinernema carpocapsae</name>
    <name type="common">Entomopathogenic nematode</name>
    <dbReference type="NCBI Taxonomy" id="34508"/>
    <lineage>
        <taxon>Eukaryota</taxon>
        <taxon>Metazoa</taxon>
        <taxon>Ecdysozoa</taxon>
        <taxon>Nematoda</taxon>
        <taxon>Chromadorea</taxon>
        <taxon>Rhabditida</taxon>
        <taxon>Tylenchina</taxon>
        <taxon>Panagrolaimomorpha</taxon>
        <taxon>Strongyloidoidea</taxon>
        <taxon>Steinernematidae</taxon>
        <taxon>Steinernema</taxon>
    </lineage>
</organism>
<reference evidence="1 2" key="1">
    <citation type="journal article" date="2015" name="Genome Biol.">
        <title>Comparative genomics of Steinernema reveals deeply conserved gene regulatory networks.</title>
        <authorList>
            <person name="Dillman A.R."/>
            <person name="Macchietto M."/>
            <person name="Porter C.F."/>
            <person name="Rogers A."/>
            <person name="Williams B."/>
            <person name="Antoshechkin I."/>
            <person name="Lee M.M."/>
            <person name="Goodwin Z."/>
            <person name="Lu X."/>
            <person name="Lewis E.E."/>
            <person name="Goodrich-Blair H."/>
            <person name="Stock S.P."/>
            <person name="Adams B.J."/>
            <person name="Sternberg P.W."/>
            <person name="Mortazavi A."/>
        </authorList>
    </citation>
    <scope>NUCLEOTIDE SEQUENCE [LARGE SCALE GENOMIC DNA]</scope>
    <source>
        <strain evidence="1 2">ALL</strain>
    </source>
</reference>
<name>A0A4U8UNV5_STECR</name>
<evidence type="ECO:0000313" key="1">
    <source>
        <dbReference type="EMBL" id="TMS34820.1"/>
    </source>
</evidence>
<keyword evidence="2" id="KW-1185">Reference proteome</keyword>
<comment type="caution">
    <text evidence="1">The sequence shown here is derived from an EMBL/GenBank/DDBJ whole genome shotgun (WGS) entry which is preliminary data.</text>
</comment>
<dbReference type="AlphaFoldDB" id="A0A4U8UNV5"/>
<reference evidence="1 2" key="2">
    <citation type="journal article" date="2019" name="G3 (Bethesda)">
        <title>Hybrid Assembly of the Genome of the Entomopathogenic Nematode Steinernema carpocapsae Identifies the X-Chromosome.</title>
        <authorList>
            <person name="Serra L."/>
            <person name="Macchietto M."/>
            <person name="Macias-Munoz A."/>
            <person name="McGill C.J."/>
            <person name="Rodriguez I.M."/>
            <person name="Rodriguez B."/>
            <person name="Murad R."/>
            <person name="Mortazavi A."/>
        </authorList>
    </citation>
    <scope>NUCLEOTIDE SEQUENCE [LARGE SCALE GENOMIC DNA]</scope>
    <source>
        <strain evidence="1 2">ALL</strain>
    </source>
</reference>
<proteinExistence type="predicted"/>
<evidence type="ECO:0000313" key="2">
    <source>
        <dbReference type="Proteomes" id="UP000298663"/>
    </source>
</evidence>
<sequence>MQRNVQEKTGTFRRKYKEDLLLSCLPFFRICSKTQSRNIMYPCEVNDKRLDSDSLQGFKRSLVFLNIPN</sequence>